<dbReference type="Pfam" id="PF00395">
    <property type="entry name" value="SLH"/>
    <property type="match status" value="3"/>
</dbReference>
<dbReference type="InterPro" id="IPR025883">
    <property type="entry name" value="Cadherin-like_domain"/>
</dbReference>
<sequence length="1464" mass="158344">MHIITKQKKWWKRSLAIMLSLTLVTSSVSLTGLPKKAQAAEPVSPGGISTQPVLWLKANDGVVESAGELTHWADQSIDPVNFTLDIPTGQEARIPKYNENGVNFNPSVKFNNYNNYNHYNQSAKLVGDKEITFQSGYAVYKWPETVTETAGILVGSAVVTHNYGAQILGGGGSGRNFFAVSTGKNSNWRSFGPANRKIFQMANYEMNDDGTNALARINGQPTTVGQPTVTIAPFAFTPVIGASAGTSSSGYSGSLADVAEVILYDRETSADVAKIETYLAVKYGITLNDGTSNYVATNNTVVWDATKNTKYQKNIAGIGRDNAENLEQKQSRSINEGTQVAIGVEALTDTNSANQGTLTDGQYLIWADNGKDLAFTKQIGTTNKNHAERIWKLQNTGSVGKVEIAIPKSALPENATLRVGNSDTDFEPATEYTLAEITLSGTPHYAAKITLEDGQYFTFAAPVPELASAIIEKIGTEDHQITLTFNQEVTLTDLTGFTITLDGAPITPTFVVDLADNKKLNLMLPTGTDVTGKAVKVVYDGDSGNLKNKNHNLPARSFDKDIALVDKSQLQAKVTEVDALTEINYTPESWANLQTVLTTANIVLANPDATQEAINKALNDLTTAQNALKVPAPTMVALEQTVADGNKVTLTFNQDVTLNDLTGFTMTVGGNQVTPEWTVDPIDPKKLIFTLPDGTEVTNQEVKVVYNGTGTLKGVNGIPVVDFERVAEDPYSAALTITQPATSTNNPQPTFGGTVFVDTTTPSTVTIDLKGSDNQSIPGAGGLATINSATGEWIFTPSVNLPDGTYTIIATATNGQQTVTKKHTFTVATTPIVNKVPLQQKVEEAKNLVAGEYTPASWAQYQEALKKANEVLTNPNATQEEVDKALAVLTGAQNALVKIGKGLGTLNPSTGTLSPSFQTGVTDYTMTVGYPTSVIDFTAIPVEAGATVTTAVNGQPGTIRQIPLQVGENIIVITVKDANGNVRQYTIKVYREAYTGGGSWTPNPTSPVTPTPGDTKTKIQVELEIDGEKPLEKTKVEIERTKHANGDITDFVALTEANAKEAVAKAKEIGNNIARIVLPDVNDEVKEAKVEIPKESLKLLRDNGLSLEISSENGHIAIPVSSMEGIDDNFYFRLVPVKKESERQAIEERARAERVVRETLQSNDVHVVARPMTIETNMPSRPVQVTLPLKGVKIPTNTAEREAFLKQLAVFIEHSDGEKKVVIPEVVTMAKGELGLRFTVEKFSTFTIIQVNKKEETKPSLEVKEHEAYIKGFPDGTFGPEKNVTRAQVATMIARILDYTDGPVNTAPFKDIPSDHYAAGAIAFVKERGIMNGDVNGNFRASENITRAQMATVVANFKQLHIEENVAITFNDTKGHWAQWMIEANRTAGIINGRQDGSFAPDEHLTRAQAVVMMNRMFERGPLHGVTAPSFPDVKATHWAFDEIEEAAKSHAYFIDEEGQEQSN</sequence>
<evidence type="ECO:0000313" key="4">
    <source>
        <dbReference type="Proteomes" id="UP001178322"/>
    </source>
</evidence>
<dbReference type="RefSeq" id="WP_283869288.1">
    <property type="nucleotide sequence ID" value="NZ_CP126101.1"/>
</dbReference>
<feature type="domain" description="SLH" evidence="2">
    <location>
        <begin position="1244"/>
        <end position="1303"/>
    </location>
</feature>
<gene>
    <name evidence="3" type="ORF">QNH24_20465</name>
</gene>
<name>A0AAX3WUP7_9BACI</name>
<protein>
    <submittedName>
        <fullName evidence="3">S-layer homology domain-containing protein</fullName>
    </submittedName>
</protein>
<dbReference type="InterPro" id="IPR001119">
    <property type="entry name" value="SLH_dom"/>
</dbReference>
<dbReference type="InterPro" id="IPR013783">
    <property type="entry name" value="Ig-like_fold"/>
</dbReference>
<dbReference type="PANTHER" id="PTHR43308:SF5">
    <property type="entry name" value="S-LAYER PROTEIN _ PEPTIDOGLYCAN ENDO-BETA-N-ACETYLGLUCOSAMINIDASE"/>
    <property type="match status" value="1"/>
</dbReference>
<dbReference type="Pfam" id="PF07554">
    <property type="entry name" value="FIVAR"/>
    <property type="match status" value="2"/>
</dbReference>
<accession>A0AAX3WUP7</accession>
<dbReference type="InterPro" id="IPR058515">
    <property type="entry name" value="DUF8202"/>
</dbReference>
<evidence type="ECO:0000313" key="3">
    <source>
        <dbReference type="EMBL" id="WHY50638.1"/>
    </source>
</evidence>
<evidence type="ECO:0000256" key="1">
    <source>
        <dbReference type="ARBA" id="ARBA00022729"/>
    </source>
</evidence>
<feature type="domain" description="SLH" evidence="2">
    <location>
        <begin position="1305"/>
        <end position="1368"/>
    </location>
</feature>
<dbReference type="Pfam" id="PF12733">
    <property type="entry name" value="Cadherin-like"/>
    <property type="match status" value="1"/>
</dbReference>
<organism evidence="3 4">
    <name type="scientific">Lysinibacillus pakistanensis</name>
    <dbReference type="NCBI Taxonomy" id="759811"/>
    <lineage>
        <taxon>Bacteria</taxon>
        <taxon>Bacillati</taxon>
        <taxon>Bacillota</taxon>
        <taxon>Bacilli</taxon>
        <taxon>Bacillales</taxon>
        <taxon>Bacillaceae</taxon>
        <taxon>Lysinibacillus</taxon>
    </lineage>
</organism>
<proteinExistence type="predicted"/>
<keyword evidence="1" id="KW-0732">Signal</keyword>
<dbReference type="Gene3D" id="1.20.1270.70">
    <property type="entry name" value="Designed single chain three-helix bundle"/>
    <property type="match status" value="2"/>
</dbReference>
<dbReference type="Gene3D" id="2.60.40.10">
    <property type="entry name" value="Immunoglobulins"/>
    <property type="match status" value="1"/>
</dbReference>
<reference evidence="3" key="1">
    <citation type="submission" date="2023-05" db="EMBL/GenBank/DDBJ databases">
        <title>Comparative genomics of Bacillaceae isolates and their secondary metabolite potential.</title>
        <authorList>
            <person name="Song L."/>
            <person name="Nielsen L.J."/>
            <person name="Mohite O."/>
            <person name="Xu X."/>
            <person name="Weber T."/>
            <person name="Kovacs A.T."/>
        </authorList>
    </citation>
    <scope>NUCLEOTIDE SEQUENCE</scope>
    <source>
        <strain evidence="3">LY1</strain>
    </source>
</reference>
<dbReference type="PANTHER" id="PTHR43308">
    <property type="entry name" value="OUTER MEMBRANE PROTEIN ALPHA-RELATED"/>
    <property type="match status" value="1"/>
</dbReference>
<dbReference type="PROSITE" id="PS51272">
    <property type="entry name" value="SLH"/>
    <property type="match status" value="3"/>
</dbReference>
<dbReference type="InterPro" id="IPR051465">
    <property type="entry name" value="Cell_Envelope_Struct_Comp"/>
</dbReference>
<dbReference type="Pfam" id="PF26628">
    <property type="entry name" value="DUF8202"/>
    <property type="match status" value="1"/>
</dbReference>
<dbReference type="Proteomes" id="UP001178322">
    <property type="component" value="Chromosome"/>
</dbReference>
<evidence type="ECO:0000259" key="2">
    <source>
        <dbReference type="PROSITE" id="PS51272"/>
    </source>
</evidence>
<dbReference type="EMBL" id="CP126101">
    <property type="protein sequence ID" value="WHY50638.1"/>
    <property type="molecule type" value="Genomic_DNA"/>
</dbReference>
<feature type="domain" description="SLH" evidence="2">
    <location>
        <begin position="1369"/>
        <end position="1428"/>
    </location>
</feature>